<dbReference type="GO" id="GO:0043248">
    <property type="term" value="P:proteasome assembly"/>
    <property type="evidence" value="ECO:0007669"/>
    <property type="project" value="UniProtKB-UniRule"/>
</dbReference>
<evidence type="ECO:0000256" key="1">
    <source>
        <dbReference type="ARBA" id="ARBA00034491"/>
    </source>
</evidence>
<comment type="caution">
    <text evidence="4">The sequence shown here is derived from an EMBL/GenBank/DDBJ whole genome shotgun (WGS) entry which is preliminary data.</text>
</comment>
<evidence type="ECO:0000256" key="2">
    <source>
        <dbReference type="RuleBase" id="RU369057"/>
    </source>
</evidence>
<name>A0A250XGQ2_9CHLO</name>
<sequence length="80" mass="9172">MATAQVKRSGASTEEDDEFEEFALDDWASSAEEGSNMQGESIFWDKAWDNDSVQDRVGQELRAHLLQLQQEQLQKQQPQQ</sequence>
<comment type="similarity">
    <text evidence="1 2">Belongs to the DSS1/SEM1 family.</text>
</comment>
<proteinExistence type="inferred from homology"/>
<dbReference type="SMART" id="SM01385">
    <property type="entry name" value="DSS1_SEM1"/>
    <property type="match status" value="1"/>
</dbReference>
<dbReference type="GO" id="GO:0008541">
    <property type="term" value="C:proteasome regulatory particle, lid subcomplex"/>
    <property type="evidence" value="ECO:0007669"/>
    <property type="project" value="UniProtKB-UniRule"/>
</dbReference>
<evidence type="ECO:0000313" key="4">
    <source>
        <dbReference type="EMBL" id="GAX81970.1"/>
    </source>
</evidence>
<keyword evidence="2" id="KW-0647">Proteasome</keyword>
<accession>A0A250XGQ2</accession>
<feature type="region of interest" description="Disordered" evidence="3">
    <location>
        <begin position="1"/>
        <end position="20"/>
    </location>
</feature>
<evidence type="ECO:0000313" key="5">
    <source>
        <dbReference type="Proteomes" id="UP000232323"/>
    </source>
</evidence>
<organism evidence="4 5">
    <name type="scientific">Chlamydomonas eustigma</name>
    <dbReference type="NCBI Taxonomy" id="1157962"/>
    <lineage>
        <taxon>Eukaryota</taxon>
        <taxon>Viridiplantae</taxon>
        <taxon>Chlorophyta</taxon>
        <taxon>core chlorophytes</taxon>
        <taxon>Chlorophyceae</taxon>
        <taxon>CS clade</taxon>
        <taxon>Chlamydomonadales</taxon>
        <taxon>Chlamydomonadaceae</taxon>
        <taxon>Chlamydomonas</taxon>
    </lineage>
</organism>
<gene>
    <name evidence="4" type="ORF">CEUSTIGMA_g9398.t1</name>
</gene>
<evidence type="ECO:0000256" key="3">
    <source>
        <dbReference type="SAM" id="MobiDB-lite"/>
    </source>
</evidence>
<protein>
    <recommendedName>
        <fullName evidence="2">26S proteasome complex subunit SEM1</fullName>
    </recommendedName>
</protein>
<keyword evidence="2" id="KW-0539">Nucleus</keyword>
<dbReference type="Proteomes" id="UP000232323">
    <property type="component" value="Unassembled WGS sequence"/>
</dbReference>
<comment type="subcellular location">
    <subcellularLocation>
        <location evidence="2">Nucleus</location>
    </subcellularLocation>
</comment>
<comment type="function">
    <text evidence="2">Component of the 26S proteasome, a multiprotein complex involved in the ATP-dependent degradation of ubiquitinated proteins.</text>
</comment>
<keyword evidence="5" id="KW-1185">Reference proteome</keyword>
<dbReference type="EMBL" id="BEGY01000073">
    <property type="protein sequence ID" value="GAX81970.1"/>
    <property type="molecule type" value="Genomic_DNA"/>
</dbReference>
<reference evidence="4 5" key="1">
    <citation type="submission" date="2017-08" db="EMBL/GenBank/DDBJ databases">
        <title>Acidophilic green algal genome provides insights into adaptation to an acidic environment.</title>
        <authorList>
            <person name="Hirooka S."/>
            <person name="Hirose Y."/>
            <person name="Kanesaki Y."/>
            <person name="Higuchi S."/>
            <person name="Fujiwara T."/>
            <person name="Onuma R."/>
            <person name="Era A."/>
            <person name="Ohbayashi R."/>
            <person name="Uzuka A."/>
            <person name="Nozaki H."/>
            <person name="Yoshikawa H."/>
            <person name="Miyagishima S.Y."/>
        </authorList>
    </citation>
    <scope>NUCLEOTIDE SEQUENCE [LARGE SCALE GENOMIC DNA]</scope>
    <source>
        <strain evidence="4 5">NIES-2499</strain>
    </source>
</reference>
<dbReference type="GO" id="GO:0005634">
    <property type="term" value="C:nucleus"/>
    <property type="evidence" value="ECO:0007669"/>
    <property type="project" value="UniProtKB-SubCell"/>
</dbReference>
<dbReference type="InterPro" id="IPR007834">
    <property type="entry name" value="DSS1_SEM1"/>
</dbReference>
<dbReference type="Pfam" id="PF05160">
    <property type="entry name" value="DSS1_SEM1"/>
    <property type="match status" value="1"/>
</dbReference>
<dbReference type="AlphaFoldDB" id="A0A250XGQ2"/>
<dbReference type="GO" id="GO:0006406">
    <property type="term" value="P:mRNA export from nucleus"/>
    <property type="evidence" value="ECO:0007669"/>
    <property type="project" value="UniProtKB-UniRule"/>
</dbReference>